<sequence length="108" mass="12152">MDTAHRISELSGNRQATSLVESVIAGRRKVLEWRSRTGCRDVDGLPSGGPSTTIEVETCYRWPRTGHRTNLGGDLHPEVQWLKRLFTTVDQNRNFRAELERGTSITSA</sequence>
<proteinExistence type="predicted"/>
<dbReference type="EMBL" id="BGZK01000043">
    <property type="protein sequence ID" value="GBP10826.1"/>
    <property type="molecule type" value="Genomic_DNA"/>
</dbReference>
<dbReference type="AlphaFoldDB" id="A0A4C1T9L5"/>
<evidence type="ECO:0000313" key="2">
    <source>
        <dbReference type="Proteomes" id="UP000299102"/>
    </source>
</evidence>
<keyword evidence="2" id="KW-1185">Reference proteome</keyword>
<protein>
    <submittedName>
        <fullName evidence="1">Uncharacterized protein</fullName>
    </submittedName>
</protein>
<evidence type="ECO:0000313" key="1">
    <source>
        <dbReference type="EMBL" id="GBP10826.1"/>
    </source>
</evidence>
<name>A0A4C1T9L5_EUMVA</name>
<accession>A0A4C1T9L5</accession>
<gene>
    <name evidence="1" type="ORF">EVAR_5420_1</name>
</gene>
<comment type="caution">
    <text evidence="1">The sequence shown here is derived from an EMBL/GenBank/DDBJ whole genome shotgun (WGS) entry which is preliminary data.</text>
</comment>
<organism evidence="1 2">
    <name type="scientific">Eumeta variegata</name>
    <name type="common">Bagworm moth</name>
    <name type="synonym">Eumeta japonica</name>
    <dbReference type="NCBI Taxonomy" id="151549"/>
    <lineage>
        <taxon>Eukaryota</taxon>
        <taxon>Metazoa</taxon>
        <taxon>Ecdysozoa</taxon>
        <taxon>Arthropoda</taxon>
        <taxon>Hexapoda</taxon>
        <taxon>Insecta</taxon>
        <taxon>Pterygota</taxon>
        <taxon>Neoptera</taxon>
        <taxon>Endopterygota</taxon>
        <taxon>Lepidoptera</taxon>
        <taxon>Glossata</taxon>
        <taxon>Ditrysia</taxon>
        <taxon>Tineoidea</taxon>
        <taxon>Psychidae</taxon>
        <taxon>Oiketicinae</taxon>
        <taxon>Eumeta</taxon>
    </lineage>
</organism>
<dbReference type="Proteomes" id="UP000299102">
    <property type="component" value="Unassembled WGS sequence"/>
</dbReference>
<reference evidence="1 2" key="1">
    <citation type="journal article" date="2019" name="Commun. Biol.">
        <title>The bagworm genome reveals a unique fibroin gene that provides high tensile strength.</title>
        <authorList>
            <person name="Kono N."/>
            <person name="Nakamura H."/>
            <person name="Ohtoshi R."/>
            <person name="Tomita M."/>
            <person name="Numata K."/>
            <person name="Arakawa K."/>
        </authorList>
    </citation>
    <scope>NUCLEOTIDE SEQUENCE [LARGE SCALE GENOMIC DNA]</scope>
</reference>